<keyword evidence="7" id="KW-1003">Cell membrane</keyword>
<dbReference type="Proteomes" id="UP000824107">
    <property type="component" value="Unassembled WGS sequence"/>
</dbReference>
<keyword evidence="9" id="KW-0121">Carboxypeptidase</keyword>
<dbReference type="GO" id="GO:0009252">
    <property type="term" value="P:peptidoglycan biosynthetic process"/>
    <property type="evidence" value="ECO:0007669"/>
    <property type="project" value="UniProtKB-KW"/>
</dbReference>
<keyword evidence="12" id="KW-0808">Transferase</keyword>
<dbReference type="InterPro" id="IPR031376">
    <property type="entry name" value="PCB_OB"/>
</dbReference>
<dbReference type="GO" id="GO:0009002">
    <property type="term" value="F:serine-type D-Ala-D-Ala carboxypeptidase activity"/>
    <property type="evidence" value="ECO:0007669"/>
    <property type="project" value="UniProtKB-EC"/>
</dbReference>
<keyword evidence="11" id="KW-0328">Glycosyltransferase</keyword>
<protein>
    <recommendedName>
        <fullName evidence="6">Penicillin-binding protein 1A</fullName>
        <ecNumber evidence="24">2.4.99.28</ecNumber>
        <ecNumber evidence="5">3.4.16.4</ecNumber>
    </recommendedName>
</protein>
<evidence type="ECO:0000256" key="9">
    <source>
        <dbReference type="ARBA" id="ARBA00022645"/>
    </source>
</evidence>
<dbReference type="EC" id="2.4.99.28" evidence="24"/>
<comment type="pathway">
    <text evidence="26">Glycan biosynthesis.</text>
</comment>
<dbReference type="GO" id="GO:0008658">
    <property type="term" value="F:penicillin binding"/>
    <property type="evidence" value="ECO:0007669"/>
    <property type="project" value="InterPro"/>
</dbReference>
<reference evidence="31" key="2">
    <citation type="journal article" date="2021" name="PeerJ">
        <title>Extensive microbial diversity within the chicken gut microbiome revealed by metagenomics and culture.</title>
        <authorList>
            <person name="Gilroy R."/>
            <person name="Ravi A."/>
            <person name="Getino M."/>
            <person name="Pursley I."/>
            <person name="Horton D.L."/>
            <person name="Alikhan N.F."/>
            <person name="Baker D."/>
            <person name="Gharbi K."/>
            <person name="Hall N."/>
            <person name="Watson M."/>
            <person name="Adriaenssens E.M."/>
            <person name="Foster-Nyarko E."/>
            <person name="Jarju S."/>
            <person name="Secka A."/>
            <person name="Antonio M."/>
            <person name="Oren A."/>
            <person name="Chaudhuri R.R."/>
            <person name="La Ragione R."/>
            <person name="Hildebrand F."/>
            <person name="Pallen M.J."/>
        </authorList>
    </citation>
    <scope>NUCLEOTIDE SEQUENCE</scope>
    <source>
        <strain evidence="31">ChiW3-316</strain>
    </source>
</reference>
<gene>
    <name evidence="31" type="ORF">IAD20_06195</name>
</gene>
<evidence type="ECO:0000256" key="4">
    <source>
        <dbReference type="ARBA" id="ARBA00007739"/>
    </source>
</evidence>
<evidence type="ECO:0000256" key="8">
    <source>
        <dbReference type="ARBA" id="ARBA00022519"/>
    </source>
</evidence>
<feature type="domain" description="Glycosyl transferase family 51" evidence="29">
    <location>
        <begin position="56"/>
        <end position="233"/>
    </location>
</feature>
<evidence type="ECO:0000256" key="14">
    <source>
        <dbReference type="ARBA" id="ARBA00022801"/>
    </source>
</evidence>
<dbReference type="PANTHER" id="PTHR32282:SF27">
    <property type="entry name" value="PENICILLIN-BINDING PROTEIN 1A"/>
    <property type="match status" value="1"/>
</dbReference>
<comment type="caution">
    <text evidence="31">The sequence shown here is derived from an EMBL/GenBank/DDBJ whole genome shotgun (WGS) entry which is preliminary data.</text>
</comment>
<dbReference type="NCBIfam" id="TIGR02074">
    <property type="entry name" value="PBP_1a_fam"/>
    <property type="match status" value="1"/>
</dbReference>
<evidence type="ECO:0000259" key="28">
    <source>
        <dbReference type="Pfam" id="PF00905"/>
    </source>
</evidence>
<keyword evidence="8" id="KW-0997">Cell inner membrane</keyword>
<evidence type="ECO:0000256" key="11">
    <source>
        <dbReference type="ARBA" id="ARBA00022676"/>
    </source>
</evidence>
<evidence type="ECO:0000256" key="18">
    <source>
        <dbReference type="ARBA" id="ARBA00022989"/>
    </source>
</evidence>
<evidence type="ECO:0000256" key="12">
    <source>
        <dbReference type="ARBA" id="ARBA00022679"/>
    </source>
</evidence>
<evidence type="ECO:0000256" key="24">
    <source>
        <dbReference type="ARBA" id="ARBA00044770"/>
    </source>
</evidence>
<dbReference type="GO" id="GO:0008955">
    <property type="term" value="F:peptidoglycan glycosyltransferase activity"/>
    <property type="evidence" value="ECO:0007669"/>
    <property type="project" value="UniProtKB-EC"/>
</dbReference>
<keyword evidence="15" id="KW-0133">Cell shape</keyword>
<evidence type="ECO:0000256" key="26">
    <source>
        <dbReference type="ARBA" id="ARBA00060592"/>
    </source>
</evidence>
<keyword evidence="14" id="KW-0378">Hydrolase</keyword>
<keyword evidence="20" id="KW-0046">Antibiotic resistance</keyword>
<evidence type="ECO:0000256" key="10">
    <source>
        <dbReference type="ARBA" id="ARBA00022670"/>
    </source>
</evidence>
<comment type="catalytic activity">
    <reaction evidence="23">
        <text>Preferential cleavage: (Ac)2-L-Lys-D-Ala-|-D-Ala. Also transpeptidation of peptidyl-alanyl moieties that are N-acyl substituents of D-alanine.</text>
        <dbReference type="EC" id="3.4.16.4"/>
    </reaction>
</comment>
<evidence type="ECO:0000259" key="29">
    <source>
        <dbReference type="Pfam" id="PF00912"/>
    </source>
</evidence>
<dbReference type="AlphaFoldDB" id="A0A9D1M4S1"/>
<feature type="domain" description="Penicillin-binding protein OB-like" evidence="30">
    <location>
        <begin position="321"/>
        <end position="438"/>
    </location>
</feature>
<comment type="pathway">
    <text evidence="2">Cell wall biogenesis; peptidoglycan biosynthesis.</text>
</comment>
<evidence type="ECO:0000256" key="25">
    <source>
        <dbReference type="ARBA" id="ARBA00049902"/>
    </source>
</evidence>
<accession>A0A9D1M4S1</accession>
<evidence type="ECO:0000256" key="22">
    <source>
        <dbReference type="ARBA" id="ARBA00023316"/>
    </source>
</evidence>
<comment type="similarity">
    <text evidence="3">In the C-terminal section; belongs to the transpeptidase family.</text>
</comment>
<proteinExistence type="inferred from homology"/>
<dbReference type="InterPro" id="IPR023346">
    <property type="entry name" value="Lysozyme-like_dom_sf"/>
</dbReference>
<evidence type="ECO:0000256" key="1">
    <source>
        <dbReference type="ARBA" id="ARBA00004249"/>
    </source>
</evidence>
<evidence type="ECO:0000256" key="3">
    <source>
        <dbReference type="ARBA" id="ARBA00007090"/>
    </source>
</evidence>
<dbReference type="InterPro" id="IPR001460">
    <property type="entry name" value="PCN-bd_Tpept"/>
</dbReference>
<dbReference type="GO" id="GO:0030288">
    <property type="term" value="C:outer membrane-bounded periplasmic space"/>
    <property type="evidence" value="ECO:0007669"/>
    <property type="project" value="TreeGrafter"/>
</dbReference>
<dbReference type="SUPFAM" id="SSF56601">
    <property type="entry name" value="beta-lactamase/transpeptidase-like"/>
    <property type="match status" value="1"/>
</dbReference>
<keyword evidence="19 27" id="KW-0472">Membrane</keyword>
<dbReference type="InterPro" id="IPR012338">
    <property type="entry name" value="Beta-lactam/transpept-like"/>
</dbReference>
<dbReference type="SUPFAM" id="SSF53955">
    <property type="entry name" value="Lysozyme-like"/>
    <property type="match status" value="1"/>
</dbReference>
<evidence type="ECO:0000256" key="6">
    <source>
        <dbReference type="ARBA" id="ARBA00018638"/>
    </source>
</evidence>
<comment type="catalytic activity">
    <reaction evidence="25">
        <text>[GlcNAc-(1-&gt;4)-Mur2Ac(oyl-L-Ala-gamma-D-Glu-L-Lys-D-Ala-D-Ala)](n)-di-trans,octa-cis-undecaprenyl diphosphate + beta-D-GlcNAc-(1-&gt;4)-Mur2Ac(oyl-L-Ala-gamma-D-Glu-L-Lys-D-Ala-D-Ala)-di-trans,octa-cis-undecaprenyl diphosphate = [GlcNAc-(1-&gt;4)-Mur2Ac(oyl-L-Ala-gamma-D-Glu-L-Lys-D-Ala-D-Ala)](n+1)-di-trans,octa-cis-undecaprenyl diphosphate + di-trans,octa-cis-undecaprenyl diphosphate + H(+)</text>
        <dbReference type="Rhea" id="RHEA:23708"/>
        <dbReference type="Rhea" id="RHEA-COMP:9602"/>
        <dbReference type="Rhea" id="RHEA-COMP:9603"/>
        <dbReference type="ChEBI" id="CHEBI:15378"/>
        <dbReference type="ChEBI" id="CHEBI:58405"/>
        <dbReference type="ChEBI" id="CHEBI:60033"/>
        <dbReference type="ChEBI" id="CHEBI:78435"/>
        <dbReference type="EC" id="2.4.99.28"/>
    </reaction>
</comment>
<dbReference type="InterPro" id="IPR001264">
    <property type="entry name" value="Glyco_trans_51"/>
</dbReference>
<dbReference type="InterPro" id="IPR036950">
    <property type="entry name" value="PBP_transglycosylase"/>
</dbReference>
<dbReference type="Gene3D" id="1.10.3810.10">
    <property type="entry name" value="Biosynthetic peptidoglycan transglycosylase-like"/>
    <property type="match status" value="1"/>
</dbReference>
<evidence type="ECO:0000259" key="30">
    <source>
        <dbReference type="Pfam" id="PF17092"/>
    </source>
</evidence>
<dbReference type="Gene3D" id="3.40.710.10">
    <property type="entry name" value="DD-peptidase/beta-lactamase superfamily"/>
    <property type="match status" value="2"/>
</dbReference>
<evidence type="ECO:0000256" key="5">
    <source>
        <dbReference type="ARBA" id="ARBA00012448"/>
    </source>
</evidence>
<keyword evidence="18 27" id="KW-1133">Transmembrane helix</keyword>
<dbReference type="GO" id="GO:0006508">
    <property type="term" value="P:proteolysis"/>
    <property type="evidence" value="ECO:0007669"/>
    <property type="project" value="UniProtKB-KW"/>
</dbReference>
<dbReference type="FunFam" id="1.10.3810.10:FF:000003">
    <property type="entry name" value="Penicillin-binding protein 1a"/>
    <property type="match status" value="1"/>
</dbReference>
<organism evidence="31 32">
    <name type="scientific">Candidatus Scatocola faecipullorum</name>
    <dbReference type="NCBI Taxonomy" id="2840917"/>
    <lineage>
        <taxon>Bacteria</taxon>
        <taxon>Pseudomonadati</taxon>
        <taxon>Pseudomonadota</taxon>
        <taxon>Alphaproteobacteria</taxon>
        <taxon>Rhodospirillales</taxon>
        <taxon>Rhodospirillaceae</taxon>
        <taxon>Rhodospirillaceae incertae sedis</taxon>
        <taxon>Candidatus Scatocola</taxon>
    </lineage>
</organism>
<evidence type="ECO:0000256" key="23">
    <source>
        <dbReference type="ARBA" id="ARBA00034000"/>
    </source>
</evidence>
<evidence type="ECO:0000256" key="15">
    <source>
        <dbReference type="ARBA" id="ARBA00022960"/>
    </source>
</evidence>
<evidence type="ECO:0000313" key="31">
    <source>
        <dbReference type="EMBL" id="HIU53654.1"/>
    </source>
</evidence>
<comment type="subcellular location">
    <subcellularLocation>
        <location evidence="1">Cell inner membrane</location>
        <topology evidence="1">Single-pass type II membrane protein</topology>
    </subcellularLocation>
</comment>
<evidence type="ECO:0000256" key="7">
    <source>
        <dbReference type="ARBA" id="ARBA00022475"/>
    </source>
</evidence>
<evidence type="ECO:0000256" key="19">
    <source>
        <dbReference type="ARBA" id="ARBA00023136"/>
    </source>
</evidence>
<dbReference type="Pfam" id="PF00912">
    <property type="entry name" value="Transgly"/>
    <property type="match status" value="1"/>
</dbReference>
<dbReference type="EC" id="3.4.16.4" evidence="5"/>
<dbReference type="PANTHER" id="PTHR32282">
    <property type="entry name" value="BINDING PROTEIN TRANSPEPTIDASE, PUTATIVE-RELATED"/>
    <property type="match status" value="1"/>
</dbReference>
<sequence length="820" mass="91291">MLKTLSSLLSTFFFFAVIAVVLVISSLWKYAGELPDYHQLAKYEPAVTTRLYAGDGQLLMEYAVEKRIFVPVDKIPDQVKNAFIAAEDKKFYSHSGIDYVGIIRAVLGNLKNIGTGRRPAGASTITQQVAKNFLLTSELSYIRKIKEAILATRMEQAFTKDHILELYLNEIYLGNRSYGVAAAALNYFGKSLNELTIEEAAYLAALPKGPNNYNPKTKYEAAVGRRNWVIDRMIEDGYVDPDSGEAAKQKPLVTIDRSSAFVKDAQYFSEEVRRKISQKFGKDSVNEGGLIVRTTLDPKLQEIASNVFHREIQNYDRRHGWRGSLGNIPLTADYREALKKAEVPAGADDGWVKAVVLQVSPDHAVIETEDGSQGNIPLALLSWARKSLAKQDVGGMPKSVAEVLKEGDIIFAEPASEKTIKSKNLTADAYELRQLPNVEGALIVMDPHTGKVLAVVGGYSFRKSQFNRATQAYRQTGSSFKPFVYLTALENGYSPTDLILDAPFVLDQGAGQKRWKPENYSKKFYGLMTLREGIEKSRNLMTVRLAQDVGMDKISEMSRRIGVNKNLPELLSMSLGAGDTRLIDMASAYSVIVNGGKKVEPYFIERIQDRNGKTIYKRDRRDCPDCNAAKWDNQDIPQLADGREQIVDPMSAYQMTSILEGVAVRGTGARLRALKRHLAGKTGTTNDNKDGWFMGFSPDLVVGTYVGFDEPRTLGRRETGAAVALPIFYNFMEQALKNQPDIPFRIPKGIKLVRINNKTGKPATPNDTSVIFEALKPDFDFNKNKQRIIGEEAKPAHSLEDTAKVFGVDEDNDFQLGTEY</sequence>
<keyword evidence="17" id="KW-0573">Peptidoglycan synthesis</keyword>
<evidence type="ECO:0000256" key="17">
    <source>
        <dbReference type="ARBA" id="ARBA00022984"/>
    </source>
</evidence>
<keyword evidence="10" id="KW-0645">Protease</keyword>
<dbReference type="GO" id="GO:0071555">
    <property type="term" value="P:cell wall organization"/>
    <property type="evidence" value="ECO:0007669"/>
    <property type="project" value="UniProtKB-KW"/>
</dbReference>
<evidence type="ECO:0000256" key="2">
    <source>
        <dbReference type="ARBA" id="ARBA00004752"/>
    </source>
</evidence>
<keyword evidence="21" id="KW-0511">Multifunctional enzyme</keyword>
<keyword evidence="13 27" id="KW-0812">Transmembrane</keyword>
<name>A0A9D1M4S1_9PROT</name>
<evidence type="ECO:0000256" key="13">
    <source>
        <dbReference type="ARBA" id="ARBA00022692"/>
    </source>
</evidence>
<feature type="domain" description="Penicillin-binding protein transpeptidase" evidence="28">
    <location>
        <begin position="440"/>
        <end position="733"/>
    </location>
</feature>
<dbReference type="CDD" id="cd00164">
    <property type="entry name" value="S1_like"/>
    <property type="match status" value="1"/>
</dbReference>
<dbReference type="GO" id="GO:0005886">
    <property type="term" value="C:plasma membrane"/>
    <property type="evidence" value="ECO:0007669"/>
    <property type="project" value="UniProtKB-SubCell"/>
</dbReference>
<evidence type="ECO:0000256" key="27">
    <source>
        <dbReference type="SAM" id="Phobius"/>
    </source>
</evidence>
<feature type="transmembrane region" description="Helical" evidence="27">
    <location>
        <begin position="12"/>
        <end position="31"/>
    </location>
</feature>
<dbReference type="InterPro" id="IPR050396">
    <property type="entry name" value="Glycosyltr_51/Transpeptidase"/>
</dbReference>
<keyword evidence="16" id="KW-0735">Signal-anchor</keyword>
<evidence type="ECO:0000256" key="16">
    <source>
        <dbReference type="ARBA" id="ARBA00022968"/>
    </source>
</evidence>
<evidence type="ECO:0000256" key="20">
    <source>
        <dbReference type="ARBA" id="ARBA00023251"/>
    </source>
</evidence>
<reference evidence="31" key="1">
    <citation type="submission" date="2020-10" db="EMBL/GenBank/DDBJ databases">
        <authorList>
            <person name="Gilroy R."/>
        </authorList>
    </citation>
    <scope>NUCLEOTIDE SEQUENCE</scope>
    <source>
        <strain evidence="31">ChiW3-316</strain>
    </source>
</reference>
<dbReference type="EMBL" id="DVNC01000039">
    <property type="protein sequence ID" value="HIU53654.1"/>
    <property type="molecule type" value="Genomic_DNA"/>
</dbReference>
<evidence type="ECO:0000256" key="21">
    <source>
        <dbReference type="ARBA" id="ARBA00023268"/>
    </source>
</evidence>
<keyword evidence="22" id="KW-0961">Cell wall biogenesis/degradation</keyword>
<dbReference type="Pfam" id="PF00905">
    <property type="entry name" value="Transpeptidase"/>
    <property type="match status" value="1"/>
</dbReference>
<dbReference type="Pfam" id="PF17092">
    <property type="entry name" value="PCB_OB"/>
    <property type="match status" value="1"/>
</dbReference>
<dbReference type="GO" id="GO:0046677">
    <property type="term" value="P:response to antibiotic"/>
    <property type="evidence" value="ECO:0007669"/>
    <property type="project" value="UniProtKB-KW"/>
</dbReference>
<comment type="similarity">
    <text evidence="4">In the N-terminal section; belongs to the glycosyltransferase 51 family.</text>
</comment>
<dbReference type="GO" id="GO:0008360">
    <property type="term" value="P:regulation of cell shape"/>
    <property type="evidence" value="ECO:0007669"/>
    <property type="project" value="UniProtKB-KW"/>
</dbReference>
<evidence type="ECO:0000313" key="32">
    <source>
        <dbReference type="Proteomes" id="UP000824107"/>
    </source>
</evidence>